<evidence type="ECO:0000313" key="3">
    <source>
        <dbReference type="Proteomes" id="UP000094329"/>
    </source>
</evidence>
<dbReference type="NCBIfam" id="TIGR01644">
    <property type="entry name" value="phage_P2_V"/>
    <property type="match status" value="1"/>
</dbReference>
<sequence>MNDHYTLSDLQRRLDGLFVIGVVHEVNYNKSLARVKVGENITGFLPWLASRAGADKTWHALEVGEQVAVLDPFSNAEQGVIIGSLYQGKHAAPSNNVNEHITEYKDGTKTSYNRESHTLTIDVVKSGPIHIKTASGEIHINGDKVHMIDRNGQNFGVVTGGHICQYTGLPHSHCSKTVTAEK</sequence>
<reference evidence="2 3" key="1">
    <citation type="submission" date="2016-08" db="EMBL/GenBank/DDBJ databases">
        <title>Draft genome sequence of Candidatus Piscirickettsia litoralis, from seawater.</title>
        <authorList>
            <person name="Wan X."/>
            <person name="Lee A.J."/>
            <person name="Hou S."/>
            <person name="Donachie S.P."/>
        </authorList>
    </citation>
    <scope>NUCLEOTIDE SEQUENCE [LARGE SCALE GENOMIC DNA]</scope>
    <source>
        <strain evidence="2 3">Y2</strain>
    </source>
</reference>
<keyword evidence="3" id="KW-1185">Reference proteome</keyword>
<dbReference type="RefSeq" id="WP_069314022.1">
    <property type="nucleotide sequence ID" value="NZ_MDTU01000002.1"/>
</dbReference>
<accession>A0ABX2ZZV5</accession>
<feature type="domain" description="Gp5/Type VI secretion system Vgr protein OB-fold" evidence="1">
    <location>
        <begin position="20"/>
        <end position="86"/>
    </location>
</feature>
<dbReference type="Pfam" id="PF04717">
    <property type="entry name" value="Phage_base_V"/>
    <property type="match status" value="1"/>
</dbReference>
<comment type="caution">
    <text evidence="2">The sequence shown here is derived from an EMBL/GenBank/DDBJ whole genome shotgun (WGS) entry which is preliminary data.</text>
</comment>
<proteinExistence type="predicted"/>
<protein>
    <recommendedName>
        <fullName evidence="1">Gp5/Type VI secretion system Vgr protein OB-fold domain-containing protein</fullName>
    </recommendedName>
</protein>
<dbReference type="Gene3D" id="6.20.150.10">
    <property type="match status" value="1"/>
</dbReference>
<dbReference type="Proteomes" id="UP000094329">
    <property type="component" value="Unassembled WGS sequence"/>
</dbReference>
<organism evidence="2 3">
    <name type="scientific">Piscirickettsia litoralis</name>
    <dbReference type="NCBI Taxonomy" id="1891921"/>
    <lineage>
        <taxon>Bacteria</taxon>
        <taxon>Pseudomonadati</taxon>
        <taxon>Pseudomonadota</taxon>
        <taxon>Gammaproteobacteria</taxon>
        <taxon>Thiotrichales</taxon>
        <taxon>Piscirickettsiaceae</taxon>
        <taxon>Piscirickettsia</taxon>
    </lineage>
</organism>
<evidence type="ECO:0000313" key="2">
    <source>
        <dbReference type="EMBL" id="ODN41557.1"/>
    </source>
</evidence>
<dbReference type="Gene3D" id="2.40.50.230">
    <property type="entry name" value="Gp5 N-terminal domain"/>
    <property type="match status" value="1"/>
</dbReference>
<evidence type="ECO:0000259" key="1">
    <source>
        <dbReference type="Pfam" id="PF04717"/>
    </source>
</evidence>
<gene>
    <name evidence="2" type="ORF">BGC07_15730</name>
</gene>
<dbReference type="InterPro" id="IPR006531">
    <property type="entry name" value="Gp5/Vgr_OB"/>
</dbReference>
<dbReference type="InterPro" id="IPR013046">
    <property type="entry name" value="GpV/Gp45"/>
</dbReference>
<dbReference type="EMBL" id="MDTU01000002">
    <property type="protein sequence ID" value="ODN41557.1"/>
    <property type="molecule type" value="Genomic_DNA"/>
</dbReference>
<dbReference type="InterPro" id="IPR037026">
    <property type="entry name" value="Vgr_OB-fold_dom_sf"/>
</dbReference>
<name>A0ABX2ZZV5_9GAMM</name>